<organism evidence="2">
    <name type="scientific">hydrothermal vent metagenome</name>
    <dbReference type="NCBI Taxonomy" id="652676"/>
    <lineage>
        <taxon>unclassified sequences</taxon>
        <taxon>metagenomes</taxon>
        <taxon>ecological metagenomes</taxon>
    </lineage>
</organism>
<name>A0A3B1E186_9ZZZZ</name>
<dbReference type="EMBL" id="UOGK01000171">
    <property type="protein sequence ID" value="VAX38925.1"/>
    <property type="molecule type" value="Genomic_DNA"/>
</dbReference>
<evidence type="ECO:0000256" key="1">
    <source>
        <dbReference type="SAM" id="MobiDB-lite"/>
    </source>
</evidence>
<gene>
    <name evidence="2" type="ORF">MNBD_PLANCTO03-706</name>
</gene>
<dbReference type="AlphaFoldDB" id="A0A3B1E186"/>
<evidence type="ECO:0000313" key="2">
    <source>
        <dbReference type="EMBL" id="VAX38925.1"/>
    </source>
</evidence>
<proteinExistence type="predicted"/>
<feature type="region of interest" description="Disordered" evidence="1">
    <location>
        <begin position="1"/>
        <end position="34"/>
    </location>
</feature>
<feature type="compositionally biased region" description="Polar residues" evidence="1">
    <location>
        <begin position="13"/>
        <end position="28"/>
    </location>
</feature>
<accession>A0A3B1E186</accession>
<protein>
    <submittedName>
        <fullName evidence="2">Uncharacterized protein</fullName>
    </submittedName>
</protein>
<sequence length="34" mass="3746">METARRVAGEEVGQSNQHKQDPQENQNDPPAAGR</sequence>
<reference evidence="2" key="1">
    <citation type="submission" date="2018-06" db="EMBL/GenBank/DDBJ databases">
        <authorList>
            <person name="Zhirakovskaya E."/>
        </authorList>
    </citation>
    <scope>NUCLEOTIDE SEQUENCE</scope>
</reference>